<reference evidence="3" key="1">
    <citation type="journal article" date="2019" name="Int. J. Syst. Evol. Microbiol.">
        <title>The Global Catalogue of Microorganisms (GCM) 10K type strain sequencing project: providing services to taxonomists for standard genome sequencing and annotation.</title>
        <authorList>
            <consortium name="The Broad Institute Genomics Platform"/>
            <consortium name="The Broad Institute Genome Sequencing Center for Infectious Disease"/>
            <person name="Wu L."/>
            <person name="Ma J."/>
        </authorList>
    </citation>
    <scope>NUCLEOTIDE SEQUENCE [LARGE SCALE GENOMIC DNA]</scope>
    <source>
        <strain evidence="3">CCUG 61889</strain>
    </source>
</reference>
<protein>
    <submittedName>
        <fullName evidence="2">YndM family protein</fullName>
    </submittedName>
</protein>
<evidence type="ECO:0000313" key="3">
    <source>
        <dbReference type="Proteomes" id="UP001595752"/>
    </source>
</evidence>
<evidence type="ECO:0000256" key="1">
    <source>
        <dbReference type="SAM" id="Phobius"/>
    </source>
</evidence>
<evidence type="ECO:0000313" key="2">
    <source>
        <dbReference type="EMBL" id="MFC3883922.1"/>
    </source>
</evidence>
<accession>A0ABV8B0X2</accession>
<dbReference type="InterPro" id="IPR019649">
    <property type="entry name" value="DUF2512"/>
</dbReference>
<feature type="transmembrane region" description="Helical" evidence="1">
    <location>
        <begin position="29"/>
        <end position="48"/>
    </location>
</feature>
<keyword evidence="1" id="KW-0812">Transmembrane</keyword>
<dbReference type="Proteomes" id="UP001595752">
    <property type="component" value="Unassembled WGS sequence"/>
</dbReference>
<keyword evidence="3" id="KW-1185">Reference proteome</keyword>
<feature type="transmembrane region" description="Helical" evidence="1">
    <location>
        <begin position="60"/>
        <end position="81"/>
    </location>
</feature>
<comment type="caution">
    <text evidence="2">The sequence shown here is derived from an EMBL/GenBank/DDBJ whole genome shotgun (WGS) entry which is preliminary data.</text>
</comment>
<organism evidence="2 3">
    <name type="scientific">Bacillus songklensis</name>
    <dbReference type="NCBI Taxonomy" id="1069116"/>
    <lineage>
        <taxon>Bacteria</taxon>
        <taxon>Bacillati</taxon>
        <taxon>Bacillota</taxon>
        <taxon>Bacilli</taxon>
        <taxon>Bacillales</taxon>
        <taxon>Bacillaceae</taxon>
        <taxon>Bacillus</taxon>
    </lineage>
</organism>
<dbReference type="EMBL" id="JBHRZT010000043">
    <property type="protein sequence ID" value="MFC3883922.1"/>
    <property type="molecule type" value="Genomic_DNA"/>
</dbReference>
<sequence length="146" mass="16569">MKNTTVLLVKFISCIIAFAIGLDLFFDATIVDILSFSLVVTIISYILGDRIILPHFGNTTATVVDFLLTYMSVWIFGNILLDNYLQIAWGSILSAIVITAAEIFVHRYLLKRIPAGRTNERQQTSFNRRLAYGTEFAEEQDIRDKD</sequence>
<dbReference type="RefSeq" id="WP_377914863.1">
    <property type="nucleotide sequence ID" value="NZ_JBHRZT010000043.1"/>
</dbReference>
<feature type="transmembrane region" description="Helical" evidence="1">
    <location>
        <begin position="87"/>
        <end position="105"/>
    </location>
</feature>
<keyword evidence="1" id="KW-0472">Membrane</keyword>
<keyword evidence="1" id="KW-1133">Transmembrane helix</keyword>
<dbReference type="Pfam" id="PF10710">
    <property type="entry name" value="DUF2512"/>
    <property type="match status" value="1"/>
</dbReference>
<proteinExistence type="predicted"/>
<name>A0ABV8B0X2_9BACI</name>
<gene>
    <name evidence="2" type="ORF">ACFOU2_10560</name>
</gene>